<dbReference type="EMBL" id="CP014544">
    <property type="protein sequence ID" value="AMO67495.1"/>
    <property type="molecule type" value="Genomic_DNA"/>
</dbReference>
<feature type="signal peptide" evidence="1">
    <location>
        <begin position="1"/>
        <end position="24"/>
    </location>
</feature>
<dbReference type="KEGG" id="zal:AZF00_03925"/>
<dbReference type="RefSeq" id="WP_008246063.1">
    <property type="nucleotide sequence ID" value="NZ_CP014544.1"/>
</dbReference>
<protein>
    <submittedName>
        <fullName evidence="2">Uncharacterized protein</fullName>
    </submittedName>
</protein>
<keyword evidence="1" id="KW-0732">Signal</keyword>
<sequence length="158" mass="15482">MKIKSIVALVAVVASCFQAGASVAQIPALPLMGGLDGGGIPSLEGIVNVAALPGVIPGLLEDVPRSLGRNSGALPGLIAMGSELEPLDTLNTVIGIGSSLGTGALFSTVPVLEVAATDPMNIVPYLLGNGTILTQSGIVGTLPAIPLVTSPLGLGLGL</sequence>
<accession>A0A127M2Q2</accession>
<dbReference type="PROSITE" id="PS51257">
    <property type="entry name" value="PROKAR_LIPOPROTEIN"/>
    <property type="match status" value="1"/>
</dbReference>
<name>A0A127M2Q2_9GAMM</name>
<proteinExistence type="predicted"/>
<reference evidence="2 3" key="1">
    <citation type="submission" date="2015-12" db="EMBL/GenBank/DDBJ databases">
        <authorList>
            <person name="Shamseldin A."/>
            <person name="Moawad H."/>
            <person name="Abd El-Rahim W.M."/>
            <person name="Sadowsky M.J."/>
        </authorList>
    </citation>
    <scope>NUCLEOTIDE SEQUENCE [LARGE SCALE GENOMIC DNA]</scope>
    <source>
        <strain evidence="2 3">SM2</strain>
    </source>
</reference>
<evidence type="ECO:0000313" key="3">
    <source>
        <dbReference type="Proteomes" id="UP000074119"/>
    </source>
</evidence>
<evidence type="ECO:0000256" key="1">
    <source>
        <dbReference type="SAM" id="SignalP"/>
    </source>
</evidence>
<evidence type="ECO:0000313" key="2">
    <source>
        <dbReference type="EMBL" id="AMO67495.1"/>
    </source>
</evidence>
<dbReference type="STRING" id="1470434.AZF00_03925"/>
<feature type="chain" id="PRO_5007274945" evidence="1">
    <location>
        <begin position="25"/>
        <end position="158"/>
    </location>
</feature>
<dbReference type="Proteomes" id="UP000074119">
    <property type="component" value="Chromosome"/>
</dbReference>
<organism evidence="2 3">
    <name type="scientific">Zhongshania aliphaticivorans</name>
    <dbReference type="NCBI Taxonomy" id="1470434"/>
    <lineage>
        <taxon>Bacteria</taxon>
        <taxon>Pseudomonadati</taxon>
        <taxon>Pseudomonadota</taxon>
        <taxon>Gammaproteobacteria</taxon>
        <taxon>Cellvibrionales</taxon>
        <taxon>Spongiibacteraceae</taxon>
        <taxon>Zhongshania</taxon>
    </lineage>
</organism>
<dbReference type="AlphaFoldDB" id="A0A127M2Q2"/>
<gene>
    <name evidence="2" type="ORF">AZF00_03925</name>
</gene>